<name>A0A5C6BH28_9BACT</name>
<feature type="region of interest" description="Disordered" evidence="1">
    <location>
        <begin position="651"/>
        <end position="694"/>
    </location>
</feature>
<evidence type="ECO:0000256" key="1">
    <source>
        <dbReference type="SAM" id="MobiDB-lite"/>
    </source>
</evidence>
<dbReference type="Proteomes" id="UP000319908">
    <property type="component" value="Unassembled WGS sequence"/>
</dbReference>
<feature type="transmembrane region" description="Helical" evidence="2">
    <location>
        <begin position="60"/>
        <end position="79"/>
    </location>
</feature>
<feature type="compositionally biased region" description="Polar residues" evidence="1">
    <location>
        <begin position="653"/>
        <end position="669"/>
    </location>
</feature>
<dbReference type="EMBL" id="SJPU01000003">
    <property type="protein sequence ID" value="TWU10586.1"/>
    <property type="molecule type" value="Genomic_DNA"/>
</dbReference>
<proteinExistence type="predicted"/>
<evidence type="ECO:0000256" key="2">
    <source>
        <dbReference type="SAM" id="Phobius"/>
    </source>
</evidence>
<feature type="region of interest" description="Disordered" evidence="1">
    <location>
        <begin position="389"/>
        <end position="411"/>
    </location>
</feature>
<keyword evidence="2" id="KW-0812">Transmembrane</keyword>
<keyword evidence="2" id="KW-1133">Transmembrane helix</keyword>
<feature type="transmembrane region" description="Helical" evidence="2">
    <location>
        <begin position="156"/>
        <end position="177"/>
    </location>
</feature>
<keyword evidence="4" id="KW-1185">Reference proteome</keyword>
<protein>
    <recommendedName>
        <fullName evidence="5">Polyketide synthase</fullName>
    </recommendedName>
</protein>
<feature type="transmembrane region" description="Helical" evidence="2">
    <location>
        <begin position="20"/>
        <end position="40"/>
    </location>
</feature>
<comment type="caution">
    <text evidence="3">The sequence shown here is derived from an EMBL/GenBank/DDBJ whole genome shotgun (WGS) entry which is preliminary data.</text>
</comment>
<dbReference type="OrthoDB" id="256197at2"/>
<feature type="region of interest" description="Disordered" evidence="1">
    <location>
        <begin position="511"/>
        <end position="534"/>
    </location>
</feature>
<evidence type="ECO:0008006" key="5">
    <source>
        <dbReference type="Google" id="ProtNLM"/>
    </source>
</evidence>
<organism evidence="3 4">
    <name type="scientific">Allorhodopirellula heiligendammensis</name>
    <dbReference type="NCBI Taxonomy" id="2714739"/>
    <lineage>
        <taxon>Bacteria</taxon>
        <taxon>Pseudomonadati</taxon>
        <taxon>Planctomycetota</taxon>
        <taxon>Planctomycetia</taxon>
        <taxon>Pirellulales</taxon>
        <taxon>Pirellulaceae</taxon>
        <taxon>Allorhodopirellula</taxon>
    </lineage>
</organism>
<evidence type="ECO:0000313" key="3">
    <source>
        <dbReference type="EMBL" id="TWU10586.1"/>
    </source>
</evidence>
<gene>
    <name evidence="3" type="ORF">Poly21_44910</name>
</gene>
<evidence type="ECO:0000313" key="4">
    <source>
        <dbReference type="Proteomes" id="UP000319908"/>
    </source>
</evidence>
<accession>A0A5C6BH28</accession>
<sequence length="858" mass="94257">MHPKLQSLLSRLRNRVRRYIVWDSLLAVAAAILTAFWIAFLIDYLPVRIGGTEMPRSARAVVLIATIALTGILLWRFLISPMRRRLPDDSLALLIERQHPELGGRLVTAVQLGETPRAGDAHSATFMKEVLQEAEQQVSRVDLSRVFRTEPIRQKLMLVVPLLLAALIMAVASPHTFARAISRLTLWSDSPWPRRAALEMVGIEVPIIAATENDEGATRLVEFEDRVVRLARGSNATLRIRAAGDEHGHQIPSLCTVSYVDGEGKRGQSNLRRVGRVVDGYQSFVLDGPPLASLAGSVSLTIRGLDDRLSDYRIEAVDPPAIADMRMQVRYPDYLRVFSVDQQYDQQLNYQAGVRVREGSSLTLVGRTSSPIGEVDVVLSGDDIDARRSVSANPENAVASAPATTPPEGSNAAELVPVQIAEDAMSFTLQLDDVRSPTSIRIVPRDAEGISAQAAYRYFVGVVRDEPPTTTMKLSGIGSAITPIAYLPITATATDDYGVDEMTVTMRVRNQAEQEQGGEAPSSSPITAPTQASSLGEQEYMVAPELDRDGQAELAIDLRELVDQEVLPSVVPGATVIIGTAARDRFNLGTEHVTQGELVRLQVVTPETLLATLERRELEFRSRLEQAIDETRRLRQSLTAIQGEATEVIGELTSDSNAGDASSTASPDGSDTKSDDSDAANRTGEAEREDFRSRQRVQLRIRQAGLQAAKSTDELAGIVAGLDDLVLEMINNRIDSVDRRERLEQGVRMPLDTVVEEPFPRLGRQIVELERILMSTADPEESENGSVSTVGQMEQAVQEAVATNDEILLQLSAVLEKMLDLESFNEILDLMRGLIEDQESLLDETEDEQKNRVLDLFK</sequence>
<dbReference type="RefSeq" id="WP_146409011.1">
    <property type="nucleotide sequence ID" value="NZ_SJPU01000003.1"/>
</dbReference>
<keyword evidence="2" id="KW-0472">Membrane</keyword>
<feature type="compositionally biased region" description="Basic and acidic residues" evidence="1">
    <location>
        <begin position="684"/>
        <end position="693"/>
    </location>
</feature>
<feature type="compositionally biased region" description="Polar residues" evidence="1">
    <location>
        <begin position="521"/>
        <end position="534"/>
    </location>
</feature>
<reference evidence="3 4" key="1">
    <citation type="journal article" date="2020" name="Antonie Van Leeuwenhoek">
        <title>Rhodopirellula heiligendammensis sp. nov., Rhodopirellula pilleata sp. nov., and Rhodopirellula solitaria sp. nov. isolated from natural or artificial marine surfaces in Northern Germany and California, USA, and emended description of the genus Rhodopirellula.</title>
        <authorList>
            <person name="Kallscheuer N."/>
            <person name="Wiegand S."/>
            <person name="Jogler M."/>
            <person name="Boedeker C."/>
            <person name="Peeters S.H."/>
            <person name="Rast P."/>
            <person name="Heuer A."/>
            <person name="Jetten M.S.M."/>
            <person name="Rohde M."/>
            <person name="Jogler C."/>
        </authorList>
    </citation>
    <scope>NUCLEOTIDE SEQUENCE [LARGE SCALE GENOMIC DNA]</scope>
    <source>
        <strain evidence="3 4">Poly21</strain>
    </source>
</reference>
<dbReference type="AlphaFoldDB" id="A0A5C6BH28"/>